<feature type="signal peptide" evidence="3">
    <location>
        <begin position="1"/>
        <end position="26"/>
    </location>
</feature>
<dbReference type="RefSeq" id="WP_167221828.1">
    <property type="nucleotide sequence ID" value="NZ_JAAQPH010000003.1"/>
</dbReference>
<keyword evidence="2" id="KW-0472">Membrane</keyword>
<keyword evidence="2" id="KW-0812">Transmembrane</keyword>
<evidence type="ECO:0000313" key="6">
    <source>
        <dbReference type="EMBL" id="NIA67837.1"/>
    </source>
</evidence>
<gene>
    <name evidence="6" type="ORF">HBA54_04465</name>
</gene>
<feature type="domain" description="DUF2207" evidence="4">
    <location>
        <begin position="34"/>
        <end position="224"/>
    </location>
</feature>
<feature type="chain" id="PRO_5038042033" evidence="3">
    <location>
        <begin position="27"/>
        <end position="656"/>
    </location>
</feature>
<organism evidence="6 7">
    <name type="scientific">Pelagibius litoralis</name>
    <dbReference type="NCBI Taxonomy" id="374515"/>
    <lineage>
        <taxon>Bacteria</taxon>
        <taxon>Pseudomonadati</taxon>
        <taxon>Pseudomonadota</taxon>
        <taxon>Alphaproteobacteria</taxon>
        <taxon>Rhodospirillales</taxon>
        <taxon>Rhodovibrionaceae</taxon>
        <taxon>Pelagibius</taxon>
    </lineage>
</organism>
<dbReference type="InterPro" id="IPR048389">
    <property type="entry name" value="YciQ-like_C"/>
</dbReference>
<dbReference type="Pfam" id="PF20990">
    <property type="entry name" value="DUF2207_C"/>
    <property type="match status" value="1"/>
</dbReference>
<evidence type="ECO:0000313" key="7">
    <source>
        <dbReference type="Proteomes" id="UP000761264"/>
    </source>
</evidence>
<feature type="region of interest" description="Disordered" evidence="1">
    <location>
        <begin position="619"/>
        <end position="656"/>
    </location>
</feature>
<comment type="caution">
    <text evidence="6">The sequence shown here is derived from an EMBL/GenBank/DDBJ whole genome shotgun (WGS) entry which is preliminary data.</text>
</comment>
<evidence type="ECO:0000256" key="3">
    <source>
        <dbReference type="SAM" id="SignalP"/>
    </source>
</evidence>
<keyword evidence="3" id="KW-0732">Signal</keyword>
<dbReference type="Pfam" id="PF09972">
    <property type="entry name" value="DUF2207"/>
    <property type="match status" value="1"/>
</dbReference>
<keyword evidence="2" id="KW-1133">Transmembrane helix</keyword>
<evidence type="ECO:0000259" key="5">
    <source>
        <dbReference type="Pfam" id="PF20990"/>
    </source>
</evidence>
<proteinExistence type="predicted"/>
<sequence length="656" mass="71904">MRLREFLCCLGAAIISALLTTGTATAQSTADDDRIPRFAAGIKIKENGDLLVTEEIDFLVSPGSRKRGIFRDFPTTYRDSFGLIKRVGFEVLKVSRNGRPEPYVLEPFAAGTRVRIGREALFLHEGVHRYRLVYRTDRQLLFQEDADELYWNVTGNDWAHTIERAEALVRLPAGAEPIGITAYTGYEGSQQRDFTQDTAADGSIRFATTEPLHPGYGLTIAVSWPKGYVTPAKRPDDLGLVVADNFRLLAGLAGLLITFGYFHWQWMRVGRDPDKGVIVPLFDAPEGLSPAATGFIWNLSRDQDTNAAQAFTVALTSLAIKGLLTIEERDDKSFVLTAKSAPSGKLPPGEATVMQKLFPDGTGRLVVEQEPSAVITTAVSALQWVLQREYDDVYFRNNRRFWMLGAVLGLVSVAVSMTASFGAIVTAFAIVFAVLLAYSLFIPAMLLQEKVTRGFFLALKDRHPKKIIIFLLSMPFAGIGNLPLLGGLYLVFDQFGPATFALCCAFFLLVLVYWYLLKAPTRLGRRVVEQIEGYRLYLSVAEGERLNLLTGEPEMTLDVFEHHLPYAMALDVERRWTSRFTASAGAAVLSQAEQPRRWHHTHRSYRGVGNLTSSLSSGLTSTLSSASTPPRSSLSSGFSSSGSSGGGGGGGGGGSW</sequence>
<keyword evidence="7" id="KW-1185">Reference proteome</keyword>
<name>A0A967C7K9_9PROT</name>
<feature type="compositionally biased region" description="Gly residues" evidence="1">
    <location>
        <begin position="643"/>
        <end position="656"/>
    </location>
</feature>
<feature type="transmembrane region" description="Helical" evidence="2">
    <location>
        <begin position="401"/>
        <end position="421"/>
    </location>
</feature>
<dbReference type="Proteomes" id="UP000761264">
    <property type="component" value="Unassembled WGS sequence"/>
</dbReference>
<evidence type="ECO:0000256" key="2">
    <source>
        <dbReference type="SAM" id="Phobius"/>
    </source>
</evidence>
<dbReference type="InterPro" id="IPR018702">
    <property type="entry name" value="DUF2207"/>
</dbReference>
<dbReference type="EMBL" id="JAAQPH010000003">
    <property type="protein sequence ID" value="NIA67837.1"/>
    <property type="molecule type" value="Genomic_DNA"/>
</dbReference>
<evidence type="ECO:0000259" key="4">
    <source>
        <dbReference type="Pfam" id="PF09972"/>
    </source>
</evidence>
<feature type="transmembrane region" description="Helical" evidence="2">
    <location>
        <begin position="498"/>
        <end position="516"/>
    </location>
</feature>
<dbReference type="AlphaFoldDB" id="A0A967C7K9"/>
<feature type="transmembrane region" description="Helical" evidence="2">
    <location>
        <begin position="427"/>
        <end position="447"/>
    </location>
</feature>
<reference evidence="6" key="1">
    <citation type="submission" date="2020-03" db="EMBL/GenBank/DDBJ databases">
        <title>Genome of Pelagibius litoralis DSM 21314T.</title>
        <authorList>
            <person name="Wang G."/>
        </authorList>
    </citation>
    <scope>NUCLEOTIDE SEQUENCE</scope>
    <source>
        <strain evidence="6">DSM 21314</strain>
    </source>
</reference>
<protein>
    <submittedName>
        <fullName evidence="6">DUF2207 domain-containing protein</fullName>
    </submittedName>
</protein>
<feature type="compositionally biased region" description="Low complexity" evidence="1">
    <location>
        <begin position="619"/>
        <end position="642"/>
    </location>
</feature>
<feature type="domain" description="Predicted membrane protein YciQ-like C-terminal" evidence="5">
    <location>
        <begin position="282"/>
        <end position="580"/>
    </location>
</feature>
<accession>A0A967C7K9</accession>
<evidence type="ECO:0000256" key="1">
    <source>
        <dbReference type="SAM" id="MobiDB-lite"/>
    </source>
</evidence>
<feature type="transmembrane region" description="Helical" evidence="2">
    <location>
        <begin position="467"/>
        <end position="492"/>
    </location>
</feature>
<feature type="transmembrane region" description="Helical" evidence="2">
    <location>
        <begin position="246"/>
        <end position="264"/>
    </location>
</feature>